<feature type="signal peptide" evidence="2">
    <location>
        <begin position="1"/>
        <end position="20"/>
    </location>
</feature>
<proteinExistence type="predicted"/>
<organism evidence="3 4">
    <name type="scientific">Porphyromonas catoniae F0037</name>
    <dbReference type="NCBI Taxonomy" id="1127696"/>
    <lineage>
        <taxon>Bacteria</taxon>
        <taxon>Pseudomonadati</taxon>
        <taxon>Bacteroidota</taxon>
        <taxon>Bacteroidia</taxon>
        <taxon>Bacteroidales</taxon>
        <taxon>Porphyromonadaceae</taxon>
        <taxon>Porphyromonas</taxon>
    </lineage>
</organism>
<dbReference type="RefSeq" id="WP_005469507.1">
    <property type="nucleotide sequence ID" value="NZ_KB291047.1"/>
</dbReference>
<comment type="caution">
    <text evidence="3">The sequence shown here is derived from an EMBL/GenBank/DDBJ whole genome shotgun (WGS) entry which is preliminary data.</text>
</comment>
<accession>L1NDA1</accession>
<dbReference type="AlphaFoldDB" id="L1NDA1"/>
<reference evidence="3 4" key="1">
    <citation type="submission" date="2012-05" db="EMBL/GenBank/DDBJ databases">
        <authorList>
            <person name="Weinstock G."/>
            <person name="Sodergren E."/>
            <person name="Lobos E.A."/>
            <person name="Fulton L."/>
            <person name="Fulton R."/>
            <person name="Courtney L."/>
            <person name="Fronick C."/>
            <person name="O'Laughlin M."/>
            <person name="Godfrey J."/>
            <person name="Wilson R.M."/>
            <person name="Miner T."/>
            <person name="Farmer C."/>
            <person name="Delehaunty K."/>
            <person name="Cordes M."/>
            <person name="Minx P."/>
            <person name="Tomlinson C."/>
            <person name="Chen J."/>
            <person name="Wollam A."/>
            <person name="Pepin K.H."/>
            <person name="Bhonagiri V."/>
            <person name="Zhang X."/>
            <person name="Suruliraj S."/>
            <person name="Warren W."/>
            <person name="Mitreva M."/>
            <person name="Mardis E.R."/>
            <person name="Wilson R.K."/>
        </authorList>
    </citation>
    <scope>NUCLEOTIDE SEQUENCE [LARGE SCALE GENOMIC DNA]</scope>
    <source>
        <strain evidence="3 4">F0037</strain>
    </source>
</reference>
<dbReference type="EMBL" id="AMEQ01000027">
    <property type="protein sequence ID" value="EKY01296.1"/>
    <property type="molecule type" value="Genomic_DNA"/>
</dbReference>
<dbReference type="eggNOG" id="COG3088">
    <property type="taxonomic scope" value="Bacteria"/>
</dbReference>
<keyword evidence="1" id="KW-0812">Transmembrane</keyword>
<protein>
    <recommendedName>
        <fullName evidence="5">Protein BatD</fullName>
    </recommendedName>
</protein>
<dbReference type="STRING" id="1127696.HMPREF9134_01016"/>
<evidence type="ECO:0000256" key="1">
    <source>
        <dbReference type="SAM" id="Phobius"/>
    </source>
</evidence>
<gene>
    <name evidence="3" type="ORF">HMPREF9134_01016</name>
</gene>
<evidence type="ECO:0000256" key="2">
    <source>
        <dbReference type="SAM" id="SignalP"/>
    </source>
</evidence>
<keyword evidence="2" id="KW-0732">Signal</keyword>
<keyword evidence="1" id="KW-0472">Membrane</keyword>
<name>L1NDA1_9PORP</name>
<sequence length="326" mass="36793">MKYLAYCLLLGLAWCLPSLGQNVSIQARLDRPEIKIGERAAIDLTIRTDDLSRTRFYLLQDSTGAPERYRVLSFGATDTIDIGKGVQEIKAQMIVTSFDSTLITLPPIVVETPSGQAMTKPLALNVISPEVDLSQPENIRPIVSPWDEPYTLMDILILIFTSWIFYAVAGLLLIALLIYEYRNRAQYLQVVKPEILRPVPALEQLKRKLEALGDARLETQEDFKRYYSTVTDGLRAYLGARYGFEAMERTTDEVIEKLHSRGLGSEQTRHIEQVLMEASLVKFAKSLPERGDALLLRTQTLTLAESIERLFKPNDAESPEGKEVTQ</sequence>
<dbReference type="PATRIC" id="fig|1127696.3.peg.922"/>
<feature type="transmembrane region" description="Helical" evidence="1">
    <location>
        <begin position="155"/>
        <end position="179"/>
    </location>
</feature>
<dbReference type="Proteomes" id="UP000010408">
    <property type="component" value="Unassembled WGS sequence"/>
</dbReference>
<keyword evidence="1" id="KW-1133">Transmembrane helix</keyword>
<evidence type="ECO:0000313" key="3">
    <source>
        <dbReference type="EMBL" id="EKY01296.1"/>
    </source>
</evidence>
<feature type="chain" id="PRO_5003954449" description="Protein BatD" evidence="2">
    <location>
        <begin position="21"/>
        <end position="326"/>
    </location>
</feature>
<evidence type="ECO:0008006" key="5">
    <source>
        <dbReference type="Google" id="ProtNLM"/>
    </source>
</evidence>
<dbReference type="HOGENOM" id="CLU_060895_1_0_10"/>
<evidence type="ECO:0000313" key="4">
    <source>
        <dbReference type="Proteomes" id="UP000010408"/>
    </source>
</evidence>